<evidence type="ECO:0000256" key="1">
    <source>
        <dbReference type="SAM" id="MobiDB-lite"/>
    </source>
</evidence>
<reference evidence="2" key="1">
    <citation type="submission" date="2020-08" db="EMBL/GenBank/DDBJ databases">
        <title>Multicomponent nature underlies the extraordinary mechanical properties of spider dragline silk.</title>
        <authorList>
            <person name="Kono N."/>
            <person name="Nakamura H."/>
            <person name="Mori M."/>
            <person name="Yoshida Y."/>
            <person name="Ohtoshi R."/>
            <person name="Malay A.D."/>
            <person name="Moran D.A.P."/>
            <person name="Tomita M."/>
            <person name="Numata K."/>
            <person name="Arakawa K."/>
        </authorList>
    </citation>
    <scope>NUCLEOTIDE SEQUENCE</scope>
</reference>
<comment type="caution">
    <text evidence="2">The sequence shown here is derived from an EMBL/GenBank/DDBJ whole genome shotgun (WGS) entry which is preliminary data.</text>
</comment>
<keyword evidence="3" id="KW-1185">Reference proteome</keyword>
<feature type="region of interest" description="Disordered" evidence="1">
    <location>
        <begin position="53"/>
        <end position="77"/>
    </location>
</feature>
<gene>
    <name evidence="2" type="ORF">TNCV_3529291</name>
</gene>
<evidence type="ECO:0000313" key="2">
    <source>
        <dbReference type="EMBL" id="GFX91730.1"/>
    </source>
</evidence>
<name>A0A8X6RBR5_TRICX</name>
<dbReference type="EMBL" id="BMAU01021136">
    <property type="protein sequence ID" value="GFX91730.1"/>
    <property type="molecule type" value="Genomic_DNA"/>
</dbReference>
<sequence>MKMEEQAVVVEKESWSVAGDGIIELTEEHEGDEKEVNTSQIIVKGVPGSLEVRSGDSFQLEPLTSSSVSTKKEKTKS</sequence>
<organism evidence="2 3">
    <name type="scientific">Trichonephila clavipes</name>
    <name type="common">Golden silk orbweaver</name>
    <name type="synonym">Nephila clavipes</name>
    <dbReference type="NCBI Taxonomy" id="2585209"/>
    <lineage>
        <taxon>Eukaryota</taxon>
        <taxon>Metazoa</taxon>
        <taxon>Ecdysozoa</taxon>
        <taxon>Arthropoda</taxon>
        <taxon>Chelicerata</taxon>
        <taxon>Arachnida</taxon>
        <taxon>Araneae</taxon>
        <taxon>Araneomorphae</taxon>
        <taxon>Entelegynae</taxon>
        <taxon>Araneoidea</taxon>
        <taxon>Nephilidae</taxon>
        <taxon>Trichonephila</taxon>
    </lineage>
</organism>
<dbReference type="Proteomes" id="UP000887159">
    <property type="component" value="Unassembled WGS sequence"/>
</dbReference>
<proteinExistence type="predicted"/>
<protein>
    <submittedName>
        <fullName evidence="2">Uncharacterized protein</fullName>
    </submittedName>
</protein>
<dbReference type="AlphaFoldDB" id="A0A8X6RBR5"/>
<accession>A0A8X6RBR5</accession>
<evidence type="ECO:0000313" key="3">
    <source>
        <dbReference type="Proteomes" id="UP000887159"/>
    </source>
</evidence>